<proteinExistence type="predicted"/>
<name>A0A4U5TQ88_9FLAO</name>
<dbReference type="PROSITE" id="PS51671">
    <property type="entry name" value="ACT"/>
    <property type="match status" value="1"/>
</dbReference>
<dbReference type="InterPro" id="IPR002912">
    <property type="entry name" value="ACT_dom"/>
</dbReference>
<evidence type="ECO:0000256" key="3">
    <source>
        <dbReference type="ARBA" id="ARBA00022605"/>
    </source>
</evidence>
<protein>
    <recommendedName>
        <fullName evidence="2">prephenate dehydratase</fullName>
        <ecNumber evidence="2">4.2.1.51</ecNumber>
    </recommendedName>
</protein>
<dbReference type="PROSITE" id="PS00857">
    <property type="entry name" value="PREPHENATE_DEHYDR_1"/>
    <property type="match status" value="1"/>
</dbReference>
<dbReference type="Pfam" id="PF01842">
    <property type="entry name" value="ACT"/>
    <property type="match status" value="1"/>
</dbReference>
<dbReference type="Pfam" id="PF00800">
    <property type="entry name" value="PDT"/>
    <property type="match status" value="1"/>
</dbReference>
<dbReference type="SUPFAM" id="SSF53850">
    <property type="entry name" value="Periplasmic binding protein-like II"/>
    <property type="match status" value="1"/>
</dbReference>
<dbReference type="PANTHER" id="PTHR21022:SF19">
    <property type="entry name" value="PREPHENATE DEHYDRATASE-RELATED"/>
    <property type="match status" value="1"/>
</dbReference>
<organism evidence="10 11">
    <name type="scientific">Mesohalobacter halotolerans</name>
    <dbReference type="NCBI Taxonomy" id="1883405"/>
    <lineage>
        <taxon>Bacteria</taxon>
        <taxon>Pseudomonadati</taxon>
        <taxon>Bacteroidota</taxon>
        <taxon>Flavobacteriia</taxon>
        <taxon>Flavobacteriales</taxon>
        <taxon>Flavobacteriaceae</taxon>
        <taxon>Mesohalobacter</taxon>
    </lineage>
</organism>
<dbReference type="PROSITE" id="PS51171">
    <property type="entry name" value="PREPHENATE_DEHYDR_3"/>
    <property type="match status" value="1"/>
</dbReference>
<evidence type="ECO:0000256" key="4">
    <source>
        <dbReference type="ARBA" id="ARBA00023141"/>
    </source>
</evidence>
<dbReference type="InterPro" id="IPR045865">
    <property type="entry name" value="ACT-like_dom_sf"/>
</dbReference>
<dbReference type="InterPro" id="IPR001086">
    <property type="entry name" value="Preph_deHydtase"/>
</dbReference>
<evidence type="ECO:0000256" key="5">
    <source>
        <dbReference type="ARBA" id="ARBA00023222"/>
    </source>
</evidence>
<dbReference type="Gene3D" id="3.40.190.10">
    <property type="entry name" value="Periplasmic binding protein-like II"/>
    <property type="match status" value="2"/>
</dbReference>
<sequence length="275" mass="31044">MTQRIAIQGIKGSNHHKVVCDFISTKAEIKACMSFNNLVKAIITNQVDYGIMAIENSIAGSILPNYKLISDHDLNITAEYYLDIKHNLAALEGQKLDEIKTVNSHQMAFLQCGDFLYQQKHLKLVEDVDTALPAQIIAEKQISHVAAIVPDGTAELFGLEVLKSHIQDNDLNSTRFVKVERNSQILPNQSADKASIRFELAHEPGSLFKVLALLQEYNVNMTKIQSIPTAHSKWNYAFYIDLIFLPEIDIKKLMKTLKSITHHFKLLGIYKQAQK</sequence>
<keyword evidence="4" id="KW-0057">Aromatic amino acid biosynthesis</keyword>
<dbReference type="RefSeq" id="WP_138931451.1">
    <property type="nucleotide sequence ID" value="NZ_SWMU01000002.1"/>
</dbReference>
<feature type="domain" description="Prephenate dehydratase" evidence="8">
    <location>
        <begin position="4"/>
        <end position="181"/>
    </location>
</feature>
<dbReference type="GO" id="GO:0005737">
    <property type="term" value="C:cytoplasm"/>
    <property type="evidence" value="ECO:0007669"/>
    <property type="project" value="TreeGrafter"/>
</dbReference>
<dbReference type="UniPathway" id="UPA00121">
    <property type="reaction ID" value="UER00345"/>
</dbReference>
<evidence type="ECO:0000313" key="10">
    <source>
        <dbReference type="EMBL" id="TKS56349.1"/>
    </source>
</evidence>
<reference evidence="10 11" key="1">
    <citation type="submission" date="2019-04" db="EMBL/GenBank/DDBJ databases">
        <title>Psychroflexus halotolerans sp. nov., isolated from a marine solar saltern.</title>
        <authorList>
            <person name="Feng X."/>
        </authorList>
    </citation>
    <scope>NUCLEOTIDE SEQUENCE [LARGE SCALE GENOMIC DNA]</scope>
    <source>
        <strain evidence="10 11">WDS2C27</strain>
    </source>
</reference>
<dbReference type="SUPFAM" id="SSF55021">
    <property type="entry name" value="ACT-like"/>
    <property type="match status" value="1"/>
</dbReference>
<evidence type="ECO:0000259" key="8">
    <source>
        <dbReference type="PROSITE" id="PS51171"/>
    </source>
</evidence>
<dbReference type="AlphaFoldDB" id="A0A4U5TQ88"/>
<keyword evidence="5" id="KW-0584">Phenylalanine biosynthesis</keyword>
<evidence type="ECO:0000256" key="1">
    <source>
        <dbReference type="ARBA" id="ARBA00004741"/>
    </source>
</evidence>
<dbReference type="EMBL" id="SWMU01000002">
    <property type="protein sequence ID" value="TKS56349.1"/>
    <property type="molecule type" value="Genomic_DNA"/>
</dbReference>
<evidence type="ECO:0000256" key="6">
    <source>
        <dbReference type="ARBA" id="ARBA00023239"/>
    </source>
</evidence>
<dbReference type="InterPro" id="IPR018528">
    <property type="entry name" value="Preph_deHydtase_CS"/>
</dbReference>
<keyword evidence="6" id="KW-0456">Lyase</keyword>
<dbReference type="CDD" id="cd04905">
    <property type="entry name" value="ACT_CM-PDT"/>
    <property type="match status" value="1"/>
</dbReference>
<comment type="pathway">
    <text evidence="1">Amino-acid biosynthesis; L-phenylalanine biosynthesis; phenylpyruvate from prephenate: step 1/1.</text>
</comment>
<keyword evidence="3" id="KW-0028">Amino-acid biosynthesis</keyword>
<accession>A0A4U5TQ88</accession>
<evidence type="ECO:0000256" key="7">
    <source>
        <dbReference type="ARBA" id="ARBA00047848"/>
    </source>
</evidence>
<feature type="domain" description="ACT" evidence="9">
    <location>
        <begin position="195"/>
        <end position="271"/>
    </location>
</feature>
<gene>
    <name evidence="10" type="ORF">FCN74_04720</name>
</gene>
<dbReference type="OrthoDB" id="9802281at2"/>
<dbReference type="Gene3D" id="3.30.70.260">
    <property type="match status" value="1"/>
</dbReference>
<dbReference type="PANTHER" id="PTHR21022">
    <property type="entry name" value="PREPHENATE DEHYDRATASE P PROTEIN"/>
    <property type="match status" value="1"/>
</dbReference>
<comment type="caution">
    <text evidence="10">The sequence shown here is derived from an EMBL/GenBank/DDBJ whole genome shotgun (WGS) entry which is preliminary data.</text>
</comment>
<dbReference type="CDD" id="cd13631">
    <property type="entry name" value="PBP2_Ct-PDT_like"/>
    <property type="match status" value="1"/>
</dbReference>
<comment type="catalytic activity">
    <reaction evidence="7">
        <text>prephenate + H(+) = 3-phenylpyruvate + CO2 + H2O</text>
        <dbReference type="Rhea" id="RHEA:21648"/>
        <dbReference type="ChEBI" id="CHEBI:15377"/>
        <dbReference type="ChEBI" id="CHEBI:15378"/>
        <dbReference type="ChEBI" id="CHEBI:16526"/>
        <dbReference type="ChEBI" id="CHEBI:18005"/>
        <dbReference type="ChEBI" id="CHEBI:29934"/>
        <dbReference type="EC" id="4.2.1.51"/>
    </reaction>
</comment>
<evidence type="ECO:0000259" key="9">
    <source>
        <dbReference type="PROSITE" id="PS51671"/>
    </source>
</evidence>
<evidence type="ECO:0000256" key="2">
    <source>
        <dbReference type="ARBA" id="ARBA00013147"/>
    </source>
</evidence>
<dbReference type="EC" id="4.2.1.51" evidence="2"/>
<evidence type="ECO:0000313" key="11">
    <source>
        <dbReference type="Proteomes" id="UP000306552"/>
    </source>
</evidence>
<keyword evidence="11" id="KW-1185">Reference proteome</keyword>
<dbReference type="Proteomes" id="UP000306552">
    <property type="component" value="Unassembled WGS sequence"/>
</dbReference>
<dbReference type="GO" id="GO:0004664">
    <property type="term" value="F:prephenate dehydratase activity"/>
    <property type="evidence" value="ECO:0007669"/>
    <property type="project" value="UniProtKB-EC"/>
</dbReference>
<dbReference type="GO" id="GO:0009094">
    <property type="term" value="P:L-phenylalanine biosynthetic process"/>
    <property type="evidence" value="ECO:0007669"/>
    <property type="project" value="UniProtKB-UniPathway"/>
</dbReference>